<reference evidence="1" key="1">
    <citation type="submission" date="2020-06" db="EMBL/GenBank/DDBJ databases">
        <title>Legume-microbial interactions unlock mineral nutrients during tropical forest succession.</title>
        <authorList>
            <person name="Epihov D.Z."/>
        </authorList>
    </citation>
    <scope>NUCLEOTIDE SEQUENCE [LARGE SCALE GENOMIC DNA]</scope>
    <source>
        <strain evidence="1">Pan2503</strain>
    </source>
</reference>
<dbReference type="Proteomes" id="UP000567293">
    <property type="component" value="Unassembled WGS sequence"/>
</dbReference>
<name>A0A7V8SZP5_9BACT</name>
<dbReference type="SUPFAM" id="SSF52172">
    <property type="entry name" value="CheY-like"/>
    <property type="match status" value="1"/>
</dbReference>
<dbReference type="InterPro" id="IPR011006">
    <property type="entry name" value="CheY-like_superfamily"/>
</dbReference>
<gene>
    <name evidence="1" type="ORF">HRJ53_24715</name>
</gene>
<organism evidence="1 2">
    <name type="scientific">Candidatus Acidiferrum panamense</name>
    <dbReference type="NCBI Taxonomy" id="2741543"/>
    <lineage>
        <taxon>Bacteria</taxon>
        <taxon>Pseudomonadati</taxon>
        <taxon>Acidobacteriota</taxon>
        <taxon>Terriglobia</taxon>
        <taxon>Candidatus Acidiferrales</taxon>
        <taxon>Candidatus Acidiferrum</taxon>
    </lineage>
</organism>
<proteinExistence type="predicted"/>
<keyword evidence="2" id="KW-1185">Reference proteome</keyword>
<sequence length="82" mass="9137">MFSDQRLPDGSFRDLPHHAHSAGRAPHVVLTTEVSDLADLKELAECGVLGTVRYPFHATDVELQIIRATHEERLEEVPAVTH</sequence>
<accession>A0A7V8SZP5</accession>
<dbReference type="AlphaFoldDB" id="A0A7V8SZP5"/>
<evidence type="ECO:0000313" key="2">
    <source>
        <dbReference type="Proteomes" id="UP000567293"/>
    </source>
</evidence>
<comment type="caution">
    <text evidence="1">The sequence shown here is derived from an EMBL/GenBank/DDBJ whole genome shotgun (WGS) entry which is preliminary data.</text>
</comment>
<dbReference type="EMBL" id="JACDQQ010002390">
    <property type="protein sequence ID" value="MBA0088201.1"/>
    <property type="molecule type" value="Genomic_DNA"/>
</dbReference>
<evidence type="ECO:0000313" key="1">
    <source>
        <dbReference type="EMBL" id="MBA0088201.1"/>
    </source>
</evidence>
<protein>
    <submittedName>
        <fullName evidence="1">Uncharacterized protein</fullName>
    </submittedName>
</protein>